<sequence length="71" mass="8411">MAFLRLRLRSHVRSLERFFLENLAHLLPSSKSPFFSFLATYHIRFGLTFSLTKKNTEPTQLQSRRRRKAAS</sequence>
<name>A0ABS0AX18_9BACT</name>
<accession>A0ABS0AX18</accession>
<reference evidence="1 2" key="1">
    <citation type="submission" date="2020-01" db="EMBL/GenBank/DDBJ databases">
        <title>Draft genome sequence of Cand. Neptunochlamydia vexilliferae K9.</title>
        <authorList>
            <person name="Schulz F."/>
            <person name="Koestlbacher S."/>
            <person name="Wascher F."/>
            <person name="Pizzetti I."/>
            <person name="Horn M."/>
        </authorList>
    </citation>
    <scope>NUCLEOTIDE SEQUENCE [LARGE SCALE GENOMIC DNA]</scope>
    <source>
        <strain evidence="1 2">K9</strain>
    </source>
</reference>
<gene>
    <name evidence="1" type="ORF">NEPTK9_000183</name>
</gene>
<dbReference type="Proteomes" id="UP001194714">
    <property type="component" value="Unassembled WGS sequence"/>
</dbReference>
<proteinExistence type="predicted"/>
<organism evidence="1 2">
    <name type="scientific">Candidatus Neptunichlamydia vexilliferae</name>
    <dbReference type="NCBI Taxonomy" id="1651774"/>
    <lineage>
        <taxon>Bacteria</taxon>
        <taxon>Pseudomonadati</taxon>
        <taxon>Chlamydiota</taxon>
        <taxon>Chlamydiia</taxon>
        <taxon>Parachlamydiales</taxon>
        <taxon>Simkaniaceae</taxon>
        <taxon>Candidatus Neptunichlamydia</taxon>
    </lineage>
</organism>
<comment type="caution">
    <text evidence="1">The sequence shown here is derived from an EMBL/GenBank/DDBJ whole genome shotgun (WGS) entry which is preliminary data.</text>
</comment>
<evidence type="ECO:0000313" key="2">
    <source>
        <dbReference type="Proteomes" id="UP001194714"/>
    </source>
</evidence>
<dbReference type="EMBL" id="JAAEJV010000002">
    <property type="protein sequence ID" value="MBF5058684.1"/>
    <property type="molecule type" value="Genomic_DNA"/>
</dbReference>
<evidence type="ECO:0000313" key="1">
    <source>
        <dbReference type="EMBL" id="MBF5058684.1"/>
    </source>
</evidence>
<keyword evidence="2" id="KW-1185">Reference proteome</keyword>
<protein>
    <submittedName>
        <fullName evidence="1">Uncharacterized protein</fullName>
    </submittedName>
</protein>